<dbReference type="EC" id="1.5.1.-" evidence="4"/>
<evidence type="ECO:0000313" key="4">
    <source>
        <dbReference type="EMBL" id="MFC3141133.1"/>
    </source>
</evidence>
<dbReference type="RefSeq" id="WP_379559774.1">
    <property type="nucleotide sequence ID" value="NZ_JBHRTB010000001.1"/>
</dbReference>
<keyword evidence="2 4" id="KW-0560">Oxidoreductase</keyword>
<reference evidence="5" key="1">
    <citation type="journal article" date="2019" name="Int. J. Syst. Evol. Microbiol.">
        <title>The Global Catalogue of Microorganisms (GCM) 10K type strain sequencing project: providing services to taxonomists for standard genome sequencing and annotation.</title>
        <authorList>
            <consortium name="The Broad Institute Genomics Platform"/>
            <consortium name="The Broad Institute Genome Sequencing Center for Infectious Disease"/>
            <person name="Wu L."/>
            <person name="Ma J."/>
        </authorList>
    </citation>
    <scope>NUCLEOTIDE SEQUENCE [LARGE SCALE GENOMIC DNA]</scope>
    <source>
        <strain evidence="5">KCTC 52366</strain>
    </source>
</reference>
<organism evidence="4 5">
    <name type="scientific">Psychromarinibacter halotolerans</name>
    <dbReference type="NCBI Taxonomy" id="1775175"/>
    <lineage>
        <taxon>Bacteria</taxon>
        <taxon>Pseudomonadati</taxon>
        <taxon>Pseudomonadota</taxon>
        <taxon>Alphaproteobacteria</taxon>
        <taxon>Rhodobacterales</taxon>
        <taxon>Paracoccaceae</taxon>
        <taxon>Psychromarinibacter</taxon>
    </lineage>
</organism>
<sequence length="163" mass="17305">MTISTQDFRDSMAHFPGAVTLVTVGSGDARRGITATAVCSVSDTPPSLLVCVNRLTDTCAEITRTGRFSVQLLDDTADEIAMTFAGARGLDGAAKFTAGDWDETQGGQPRLSSALVCLCCEVDSHSDSGTHRIFIGRIKESTRANGEALVYAQSRFRRLQAAG</sequence>
<dbReference type="SMART" id="SM00903">
    <property type="entry name" value="Flavin_Reduct"/>
    <property type="match status" value="1"/>
</dbReference>
<gene>
    <name evidence="4" type="ORF">ACFOGP_00315</name>
</gene>
<evidence type="ECO:0000256" key="1">
    <source>
        <dbReference type="ARBA" id="ARBA00008898"/>
    </source>
</evidence>
<dbReference type="EMBL" id="JBHRTB010000001">
    <property type="protein sequence ID" value="MFC3141133.1"/>
    <property type="molecule type" value="Genomic_DNA"/>
</dbReference>
<name>A0ABV7GKH5_9RHOB</name>
<dbReference type="InterPro" id="IPR002563">
    <property type="entry name" value="Flavin_Rdtase-like_dom"/>
</dbReference>
<dbReference type="SUPFAM" id="SSF50475">
    <property type="entry name" value="FMN-binding split barrel"/>
    <property type="match status" value="1"/>
</dbReference>
<accession>A0ABV7GKH5</accession>
<comment type="similarity">
    <text evidence="1">Belongs to the non-flavoprotein flavin reductase family.</text>
</comment>
<dbReference type="Proteomes" id="UP001595632">
    <property type="component" value="Unassembled WGS sequence"/>
</dbReference>
<evidence type="ECO:0000313" key="5">
    <source>
        <dbReference type="Proteomes" id="UP001595632"/>
    </source>
</evidence>
<dbReference type="Pfam" id="PF01613">
    <property type="entry name" value="Flavin_Reduct"/>
    <property type="match status" value="1"/>
</dbReference>
<keyword evidence="5" id="KW-1185">Reference proteome</keyword>
<dbReference type="PANTHER" id="PTHR30466">
    <property type="entry name" value="FLAVIN REDUCTASE"/>
    <property type="match status" value="1"/>
</dbReference>
<proteinExistence type="inferred from homology"/>
<evidence type="ECO:0000256" key="2">
    <source>
        <dbReference type="ARBA" id="ARBA00023002"/>
    </source>
</evidence>
<dbReference type="InterPro" id="IPR050268">
    <property type="entry name" value="NADH-dep_flavin_reductase"/>
</dbReference>
<dbReference type="GO" id="GO:0016491">
    <property type="term" value="F:oxidoreductase activity"/>
    <property type="evidence" value="ECO:0007669"/>
    <property type="project" value="UniProtKB-KW"/>
</dbReference>
<dbReference type="InterPro" id="IPR012349">
    <property type="entry name" value="Split_barrel_FMN-bd"/>
</dbReference>
<dbReference type="Gene3D" id="2.30.110.10">
    <property type="entry name" value="Electron Transport, Fmn-binding Protein, Chain A"/>
    <property type="match status" value="1"/>
</dbReference>
<feature type="domain" description="Flavin reductase like" evidence="3">
    <location>
        <begin position="12"/>
        <end position="158"/>
    </location>
</feature>
<evidence type="ECO:0000259" key="3">
    <source>
        <dbReference type="SMART" id="SM00903"/>
    </source>
</evidence>
<comment type="caution">
    <text evidence="4">The sequence shown here is derived from an EMBL/GenBank/DDBJ whole genome shotgun (WGS) entry which is preliminary data.</text>
</comment>
<protein>
    <submittedName>
        <fullName evidence="4">Flavin reductase family protein</fullName>
        <ecNumber evidence="4">1.5.1.-</ecNumber>
    </submittedName>
</protein>
<dbReference type="PANTHER" id="PTHR30466:SF11">
    <property type="entry name" value="FLAVIN-DEPENDENT MONOOXYGENASE, REDUCTASE SUBUNIT HSAB"/>
    <property type="match status" value="1"/>
</dbReference>